<evidence type="ECO:0000259" key="6">
    <source>
        <dbReference type="Pfam" id="PF04932"/>
    </source>
</evidence>
<feature type="transmembrane region" description="Helical" evidence="5">
    <location>
        <begin position="184"/>
        <end position="217"/>
    </location>
</feature>
<accession>A0A7V4U2L7</accession>
<dbReference type="AlphaFoldDB" id="A0A7V4U2L7"/>
<feature type="transmembrane region" description="Helical" evidence="5">
    <location>
        <begin position="27"/>
        <end position="48"/>
    </location>
</feature>
<dbReference type="InterPro" id="IPR007016">
    <property type="entry name" value="O-antigen_ligase-rel_domated"/>
</dbReference>
<proteinExistence type="predicted"/>
<feature type="transmembrane region" description="Helical" evidence="5">
    <location>
        <begin position="87"/>
        <end position="110"/>
    </location>
</feature>
<evidence type="ECO:0000256" key="3">
    <source>
        <dbReference type="ARBA" id="ARBA00022989"/>
    </source>
</evidence>
<dbReference type="PANTHER" id="PTHR37422:SF17">
    <property type="entry name" value="O-ANTIGEN LIGASE"/>
    <property type="match status" value="1"/>
</dbReference>
<keyword evidence="2 5" id="KW-0812">Transmembrane</keyword>
<feature type="transmembrane region" description="Helical" evidence="5">
    <location>
        <begin position="223"/>
        <end position="243"/>
    </location>
</feature>
<comment type="subcellular location">
    <subcellularLocation>
        <location evidence="1">Membrane</location>
        <topology evidence="1">Multi-pass membrane protein</topology>
    </subcellularLocation>
</comment>
<feature type="transmembrane region" description="Helical" evidence="5">
    <location>
        <begin position="324"/>
        <end position="344"/>
    </location>
</feature>
<evidence type="ECO:0000256" key="2">
    <source>
        <dbReference type="ARBA" id="ARBA00022692"/>
    </source>
</evidence>
<evidence type="ECO:0000313" key="7">
    <source>
        <dbReference type="EMBL" id="HGY56921.1"/>
    </source>
</evidence>
<dbReference type="InterPro" id="IPR051533">
    <property type="entry name" value="WaaL-like"/>
</dbReference>
<dbReference type="EMBL" id="DRQG01000140">
    <property type="protein sequence ID" value="HGY56921.1"/>
    <property type="molecule type" value="Genomic_DNA"/>
</dbReference>
<feature type="transmembrane region" description="Helical" evidence="5">
    <location>
        <begin position="122"/>
        <end position="140"/>
    </location>
</feature>
<dbReference type="PANTHER" id="PTHR37422">
    <property type="entry name" value="TEICHURONIC ACID BIOSYNTHESIS PROTEIN TUAE"/>
    <property type="match status" value="1"/>
</dbReference>
<keyword evidence="4 5" id="KW-0472">Membrane</keyword>
<reference evidence="7" key="1">
    <citation type="journal article" date="2020" name="mSystems">
        <title>Genome- and Community-Level Interaction Insights into Carbon Utilization and Element Cycling Functions of Hydrothermarchaeota in Hydrothermal Sediment.</title>
        <authorList>
            <person name="Zhou Z."/>
            <person name="Liu Y."/>
            <person name="Xu W."/>
            <person name="Pan J."/>
            <person name="Luo Z.H."/>
            <person name="Li M."/>
        </authorList>
    </citation>
    <scope>NUCLEOTIDE SEQUENCE [LARGE SCALE GENOMIC DNA]</scope>
    <source>
        <strain evidence="7">HyVt-577</strain>
    </source>
</reference>
<comment type="caution">
    <text evidence="7">The sequence shown here is derived from an EMBL/GenBank/DDBJ whole genome shotgun (WGS) entry which is preliminary data.</text>
</comment>
<sequence length="393" mass="45383">MVRRCLIVLLAISIPLMKIIEIGGKKINFAVCDFVLILILIHIMLTFLSNRKELVFPNLALFYLFVAVTLISTLVSMIWIAKTQSVFFTMVEVIKFLVVVIYFFIFYFYLETTDEIHLFFKYWVIISVFEVLLGLFGLVTHNPDFSLDYRIQGSFANPNLFAMYLNASVYISLYLYLKFQQKIYLFATLFFIFGIIVSASRGALLGLTLSFLFFILYKNKYKLRIILSLFFVALVFSFSLAFTDIDLSYNISRLETFSRLDSEDNLGERTHLWKMGIKIIENYPFLGVGKGNFIFAANNLVETEGTKFNAAHNTYISIASETGILNLLIFLGLLTHVFLNLFWYVRANNLLPKIILTILLAFVTQALVMNIENIRFFWGFLAIGFGIEKYQHA</sequence>
<gene>
    <name evidence="7" type="ORF">ENK44_14530</name>
</gene>
<evidence type="ECO:0000256" key="1">
    <source>
        <dbReference type="ARBA" id="ARBA00004141"/>
    </source>
</evidence>
<feature type="transmembrane region" description="Helical" evidence="5">
    <location>
        <begin position="160"/>
        <end position="177"/>
    </location>
</feature>
<organism evidence="7">
    <name type="scientific">Caldithrix abyssi</name>
    <dbReference type="NCBI Taxonomy" id="187145"/>
    <lineage>
        <taxon>Bacteria</taxon>
        <taxon>Pseudomonadati</taxon>
        <taxon>Calditrichota</taxon>
        <taxon>Calditrichia</taxon>
        <taxon>Calditrichales</taxon>
        <taxon>Calditrichaceae</taxon>
        <taxon>Caldithrix</taxon>
    </lineage>
</organism>
<keyword evidence="3 5" id="KW-1133">Transmembrane helix</keyword>
<name>A0A7V4U2L7_CALAY</name>
<feature type="transmembrane region" description="Helical" evidence="5">
    <location>
        <begin position="350"/>
        <end position="368"/>
    </location>
</feature>
<feature type="domain" description="O-antigen ligase-related" evidence="6">
    <location>
        <begin position="187"/>
        <end position="331"/>
    </location>
</feature>
<feature type="transmembrane region" description="Helical" evidence="5">
    <location>
        <begin position="60"/>
        <end position="81"/>
    </location>
</feature>
<evidence type="ECO:0000256" key="4">
    <source>
        <dbReference type="ARBA" id="ARBA00023136"/>
    </source>
</evidence>
<dbReference type="Pfam" id="PF04932">
    <property type="entry name" value="Wzy_C"/>
    <property type="match status" value="1"/>
</dbReference>
<dbReference type="GO" id="GO:0016020">
    <property type="term" value="C:membrane"/>
    <property type="evidence" value="ECO:0007669"/>
    <property type="project" value="UniProtKB-SubCell"/>
</dbReference>
<evidence type="ECO:0000256" key="5">
    <source>
        <dbReference type="SAM" id="Phobius"/>
    </source>
</evidence>
<dbReference type="Proteomes" id="UP000885779">
    <property type="component" value="Unassembled WGS sequence"/>
</dbReference>
<protein>
    <recommendedName>
        <fullName evidence="6">O-antigen ligase-related domain-containing protein</fullName>
    </recommendedName>
</protein>